<dbReference type="EMBL" id="QUMO01000002">
    <property type="protein sequence ID" value="REF87856.1"/>
    <property type="molecule type" value="Genomic_DNA"/>
</dbReference>
<dbReference type="Proteomes" id="UP000256900">
    <property type="component" value="Unassembled WGS sequence"/>
</dbReference>
<proteinExistence type="predicted"/>
<comment type="caution">
    <text evidence="1">The sequence shown here is derived from an EMBL/GenBank/DDBJ whole genome shotgun (WGS) entry which is preliminary data.</text>
</comment>
<name>A0A3D9Z9A1_9HYPH</name>
<sequence>MSEVLEFRSPVAGALKDIGPAAAAGVVVCEERSRQAATVIAYGPADEIAARLKGAFGLKLIPGSKASSGGNLTFVATGPRAWLALSEDAASLSASLRDALGDSAAVTEQSSGFTVFCISGPKARATFEKGLGLDLHPRAFEAGDAASTSCAHLNVVIWQIDNQPIYEIAVARSFAVAFCHWLTESAAEFGLKVLP</sequence>
<organism evidence="1 2">
    <name type="scientific">Methylovirgula ligni</name>
    <dbReference type="NCBI Taxonomy" id="569860"/>
    <lineage>
        <taxon>Bacteria</taxon>
        <taxon>Pseudomonadati</taxon>
        <taxon>Pseudomonadota</taxon>
        <taxon>Alphaproteobacteria</taxon>
        <taxon>Hyphomicrobiales</taxon>
        <taxon>Beijerinckiaceae</taxon>
        <taxon>Methylovirgula</taxon>
    </lineage>
</organism>
<dbReference type="Gene3D" id="3.30.70.1520">
    <property type="entry name" value="Heterotetrameric sarcosine oxidase"/>
    <property type="match status" value="1"/>
</dbReference>
<dbReference type="InterPro" id="IPR007375">
    <property type="entry name" value="SoxG"/>
</dbReference>
<keyword evidence="2" id="KW-1185">Reference proteome</keyword>
<evidence type="ECO:0000313" key="2">
    <source>
        <dbReference type="Proteomes" id="UP000256900"/>
    </source>
</evidence>
<dbReference type="Pfam" id="PF04268">
    <property type="entry name" value="SoxG"/>
    <property type="match status" value="1"/>
</dbReference>
<evidence type="ECO:0000313" key="1">
    <source>
        <dbReference type="EMBL" id="REF87856.1"/>
    </source>
</evidence>
<dbReference type="InterPro" id="IPR027266">
    <property type="entry name" value="TrmE/GcvT-like"/>
</dbReference>
<dbReference type="OrthoDB" id="7562825at2"/>
<dbReference type="SUPFAM" id="SSF103025">
    <property type="entry name" value="Folate-binding domain"/>
    <property type="match status" value="1"/>
</dbReference>
<dbReference type="Gene3D" id="3.30.1360.120">
    <property type="entry name" value="Probable tRNA modification gtpase trme, domain 1"/>
    <property type="match status" value="1"/>
</dbReference>
<accession>A0A3D9Z9A1</accession>
<gene>
    <name evidence="1" type="ORF">DES32_1488</name>
</gene>
<dbReference type="AlphaFoldDB" id="A0A3D9Z9A1"/>
<dbReference type="RefSeq" id="WP_115836005.1">
    <property type="nucleotide sequence ID" value="NZ_CP025086.1"/>
</dbReference>
<reference evidence="1 2" key="1">
    <citation type="submission" date="2018-08" db="EMBL/GenBank/DDBJ databases">
        <title>Genomic Encyclopedia of Type Strains, Phase IV (KMG-IV): sequencing the most valuable type-strain genomes for metagenomic binning, comparative biology and taxonomic classification.</title>
        <authorList>
            <person name="Goeker M."/>
        </authorList>
    </citation>
    <scope>NUCLEOTIDE SEQUENCE [LARGE SCALE GENOMIC DNA]</scope>
    <source>
        <strain evidence="1 2">BW863</strain>
    </source>
</reference>
<protein>
    <submittedName>
        <fullName evidence="1">N-methylglutamate dehydrogenase subunit D</fullName>
    </submittedName>
</protein>